<evidence type="ECO:0000313" key="3">
    <source>
        <dbReference type="Proteomes" id="UP000284495"/>
    </source>
</evidence>
<accession>A0A415K2Y7</accession>
<reference evidence="2 3" key="1">
    <citation type="submission" date="2018-08" db="EMBL/GenBank/DDBJ databases">
        <title>A genome reference for cultivated species of the human gut microbiota.</title>
        <authorList>
            <person name="Zou Y."/>
            <person name="Xue W."/>
            <person name="Luo G."/>
        </authorList>
    </citation>
    <scope>NUCLEOTIDE SEQUENCE [LARGE SCALE GENOMIC DNA]</scope>
    <source>
        <strain evidence="2 3">AF38-2</strain>
    </source>
</reference>
<dbReference type="EMBL" id="QROO01000067">
    <property type="protein sequence ID" value="RHL30596.1"/>
    <property type="molecule type" value="Genomic_DNA"/>
</dbReference>
<name>A0A415K2Y7_9BACE</name>
<sequence>MKKKVNAVCGVWVLFFVLLHSCTFSQKAKVEQLQVLEEGPEQVISYEKLYGESYFNDTILNMDLQIVNSKNDSVSLSSIVTSPKIVVRYSAYSCKECINFTVAKLLELKEKHSNVDVIFLLANVPVKDMHVMKSDLFNSPVFRIDSLPFAFDALWIPYLFRIDEAGNVSDMFVPQKELPDKTLEYLKNICVEK</sequence>
<dbReference type="RefSeq" id="WP_118219580.1">
    <property type="nucleotide sequence ID" value="NZ_JAQEAW010000063.1"/>
</dbReference>
<feature type="chain" id="PRO_5019546605" description="Redoxin domain-containing protein" evidence="1">
    <location>
        <begin position="29"/>
        <end position="193"/>
    </location>
</feature>
<evidence type="ECO:0000256" key="1">
    <source>
        <dbReference type="SAM" id="SignalP"/>
    </source>
</evidence>
<keyword evidence="1" id="KW-0732">Signal</keyword>
<dbReference type="AlphaFoldDB" id="A0A415K2Y7"/>
<gene>
    <name evidence="2" type="ORF">DW027_27040</name>
</gene>
<protein>
    <recommendedName>
        <fullName evidence="4">Redoxin domain-containing protein</fullName>
    </recommendedName>
</protein>
<feature type="signal peptide" evidence="1">
    <location>
        <begin position="1"/>
        <end position="28"/>
    </location>
</feature>
<evidence type="ECO:0008006" key="4">
    <source>
        <dbReference type="Google" id="ProtNLM"/>
    </source>
</evidence>
<dbReference type="Gene3D" id="3.40.30.10">
    <property type="entry name" value="Glutaredoxin"/>
    <property type="match status" value="1"/>
</dbReference>
<evidence type="ECO:0000313" key="2">
    <source>
        <dbReference type="EMBL" id="RHL30596.1"/>
    </source>
</evidence>
<dbReference type="SUPFAM" id="SSF52833">
    <property type="entry name" value="Thioredoxin-like"/>
    <property type="match status" value="1"/>
</dbReference>
<dbReference type="InterPro" id="IPR036249">
    <property type="entry name" value="Thioredoxin-like_sf"/>
</dbReference>
<organism evidence="2 3">
    <name type="scientific">Bacteroides xylanisolvens</name>
    <dbReference type="NCBI Taxonomy" id="371601"/>
    <lineage>
        <taxon>Bacteria</taxon>
        <taxon>Pseudomonadati</taxon>
        <taxon>Bacteroidota</taxon>
        <taxon>Bacteroidia</taxon>
        <taxon>Bacteroidales</taxon>
        <taxon>Bacteroidaceae</taxon>
        <taxon>Bacteroides</taxon>
    </lineage>
</organism>
<comment type="caution">
    <text evidence="2">The sequence shown here is derived from an EMBL/GenBank/DDBJ whole genome shotgun (WGS) entry which is preliminary data.</text>
</comment>
<dbReference type="Proteomes" id="UP000284495">
    <property type="component" value="Unassembled WGS sequence"/>
</dbReference>
<proteinExistence type="predicted"/>